<dbReference type="EMBL" id="VJMJ01000163">
    <property type="protein sequence ID" value="KAF0729565.1"/>
    <property type="molecule type" value="Genomic_DNA"/>
</dbReference>
<feature type="coiled-coil region" evidence="1">
    <location>
        <begin position="83"/>
        <end position="110"/>
    </location>
</feature>
<dbReference type="VEuPathDB" id="FungiDB:AeMF1_011795"/>
<evidence type="ECO:0000313" key="4">
    <source>
        <dbReference type="Proteomes" id="UP000481153"/>
    </source>
</evidence>
<accession>A0A6G0WQ92</accession>
<feature type="compositionally biased region" description="Polar residues" evidence="2">
    <location>
        <begin position="47"/>
        <end position="57"/>
    </location>
</feature>
<feature type="region of interest" description="Disordered" evidence="2">
    <location>
        <begin position="39"/>
        <end position="64"/>
    </location>
</feature>
<dbReference type="Proteomes" id="UP000481153">
    <property type="component" value="Unassembled WGS sequence"/>
</dbReference>
<proteinExistence type="predicted"/>
<sequence length="448" mass="51181">MNAVEENALLEFLMEGQSLDSTPIEIQIDLDGLLDVPEEDAADDVTENSATDETSSVDSEEKTLARPDMKRKMQLAKASKKHRTRQKDELNLLRNVVSKMESQLEMLKQVKAVEGEHGSQWEQLARSQYLERQRAYQENAKLKRALEDQIKFAQALETLVRKKPKLTSTTEFENEEWKLSKLGRSLEGRRHSMRLIMERQYEALNGVLVRSGLYDATTEIKQAKMSYDKHTGSMSFDMARAVKLPFPYRVYAEASWRFMFKVDLDNTPDSEALEVIDRNMRYISRKLCKSGVTHCPFFGKSRATITCSPLCQKIEESSRIVILWKSILEDELFPISPSQLVSNQNGWMVIEQDGEHSCHVKTYIERLAPVRAGELVSVEEMMKAMQLPTQCDKEASKSATFKQDPSADDLPPDVGVTSHYFMQSFIGSARCDEEQTIALAKQIMLQRV</sequence>
<evidence type="ECO:0000313" key="3">
    <source>
        <dbReference type="EMBL" id="KAF0729565.1"/>
    </source>
</evidence>
<keyword evidence="1" id="KW-0175">Coiled coil</keyword>
<name>A0A6G0WQ92_9STRA</name>
<evidence type="ECO:0008006" key="5">
    <source>
        <dbReference type="Google" id="ProtNLM"/>
    </source>
</evidence>
<keyword evidence="4" id="KW-1185">Reference proteome</keyword>
<evidence type="ECO:0000256" key="2">
    <source>
        <dbReference type="SAM" id="MobiDB-lite"/>
    </source>
</evidence>
<organism evidence="3 4">
    <name type="scientific">Aphanomyces euteiches</name>
    <dbReference type="NCBI Taxonomy" id="100861"/>
    <lineage>
        <taxon>Eukaryota</taxon>
        <taxon>Sar</taxon>
        <taxon>Stramenopiles</taxon>
        <taxon>Oomycota</taxon>
        <taxon>Saprolegniomycetes</taxon>
        <taxon>Saprolegniales</taxon>
        <taxon>Verrucalvaceae</taxon>
        <taxon>Aphanomyces</taxon>
    </lineage>
</organism>
<gene>
    <name evidence="3" type="ORF">Ae201684_012833</name>
</gene>
<protein>
    <recommendedName>
        <fullName evidence="5">BZIP domain-containing protein</fullName>
    </recommendedName>
</protein>
<dbReference type="AlphaFoldDB" id="A0A6G0WQ92"/>
<comment type="caution">
    <text evidence="3">The sequence shown here is derived from an EMBL/GenBank/DDBJ whole genome shotgun (WGS) entry which is preliminary data.</text>
</comment>
<reference evidence="3 4" key="1">
    <citation type="submission" date="2019-07" db="EMBL/GenBank/DDBJ databases">
        <title>Genomics analysis of Aphanomyces spp. identifies a new class of oomycete effector associated with host adaptation.</title>
        <authorList>
            <person name="Gaulin E."/>
        </authorList>
    </citation>
    <scope>NUCLEOTIDE SEQUENCE [LARGE SCALE GENOMIC DNA]</scope>
    <source>
        <strain evidence="3 4">ATCC 201684</strain>
    </source>
</reference>
<evidence type="ECO:0000256" key="1">
    <source>
        <dbReference type="SAM" id="Coils"/>
    </source>
</evidence>